<feature type="compositionally biased region" description="Polar residues" evidence="1">
    <location>
        <begin position="182"/>
        <end position="195"/>
    </location>
</feature>
<evidence type="ECO:0000259" key="2">
    <source>
        <dbReference type="Pfam" id="PF09816"/>
    </source>
</evidence>
<feature type="domain" description="Transcription elongation factor Eaf N-terminal" evidence="2">
    <location>
        <begin position="30"/>
        <end position="114"/>
    </location>
</feature>
<comment type="caution">
    <text evidence="3">The sequence shown here is derived from an EMBL/GenBank/DDBJ whole genome shotgun (WGS) entry which is preliminary data.</text>
</comment>
<dbReference type="InterPro" id="IPR019194">
    <property type="entry name" value="Tscrpt_elong_fac_Eaf_N"/>
</dbReference>
<dbReference type="AlphaFoldDB" id="A0A5N6KVU1"/>
<proteinExistence type="predicted"/>
<evidence type="ECO:0000313" key="4">
    <source>
        <dbReference type="Proteomes" id="UP000327013"/>
    </source>
</evidence>
<feature type="compositionally biased region" description="Basic and acidic residues" evidence="1">
    <location>
        <begin position="247"/>
        <end position="289"/>
    </location>
</feature>
<feature type="region of interest" description="Disordered" evidence="1">
    <location>
        <begin position="131"/>
        <end position="392"/>
    </location>
</feature>
<keyword evidence="4" id="KW-1185">Reference proteome</keyword>
<feature type="compositionally biased region" description="Acidic residues" evidence="1">
    <location>
        <begin position="342"/>
        <end position="356"/>
    </location>
</feature>
<name>A0A5N6KVU1_9ROSI</name>
<dbReference type="Pfam" id="PF09816">
    <property type="entry name" value="EAF"/>
    <property type="match status" value="1"/>
</dbReference>
<organism evidence="3 4">
    <name type="scientific">Carpinus fangiana</name>
    <dbReference type="NCBI Taxonomy" id="176857"/>
    <lineage>
        <taxon>Eukaryota</taxon>
        <taxon>Viridiplantae</taxon>
        <taxon>Streptophyta</taxon>
        <taxon>Embryophyta</taxon>
        <taxon>Tracheophyta</taxon>
        <taxon>Spermatophyta</taxon>
        <taxon>Magnoliopsida</taxon>
        <taxon>eudicotyledons</taxon>
        <taxon>Gunneridae</taxon>
        <taxon>Pentapetalae</taxon>
        <taxon>rosids</taxon>
        <taxon>fabids</taxon>
        <taxon>Fagales</taxon>
        <taxon>Betulaceae</taxon>
        <taxon>Carpinus</taxon>
    </lineage>
</organism>
<feature type="compositionally biased region" description="Basic and acidic residues" evidence="1">
    <location>
        <begin position="366"/>
        <end position="375"/>
    </location>
</feature>
<feature type="region of interest" description="Disordered" evidence="1">
    <location>
        <begin position="57"/>
        <end position="79"/>
    </location>
</feature>
<gene>
    <name evidence="3" type="ORF">FH972_023450</name>
</gene>
<feature type="compositionally biased region" description="Basic and acidic residues" evidence="1">
    <location>
        <begin position="131"/>
        <end position="140"/>
    </location>
</feature>
<evidence type="ECO:0000313" key="3">
    <source>
        <dbReference type="EMBL" id="KAB8349423.1"/>
    </source>
</evidence>
<feature type="region of interest" description="Disordered" evidence="1">
    <location>
        <begin position="1"/>
        <end position="39"/>
    </location>
</feature>
<reference evidence="3 4" key="1">
    <citation type="submission" date="2019-06" db="EMBL/GenBank/DDBJ databases">
        <title>A chromosomal-level reference genome of Carpinus fangiana (Coryloideae, Betulaceae).</title>
        <authorList>
            <person name="Yang X."/>
            <person name="Wang Z."/>
            <person name="Zhang L."/>
            <person name="Hao G."/>
            <person name="Liu J."/>
            <person name="Yang Y."/>
        </authorList>
    </citation>
    <scope>NUCLEOTIDE SEQUENCE [LARGE SCALE GENOMIC DNA]</scope>
    <source>
        <strain evidence="3">Cfa_2016G</strain>
        <tissue evidence="3">Leaf</tissue>
    </source>
</reference>
<evidence type="ECO:0000256" key="1">
    <source>
        <dbReference type="SAM" id="MobiDB-lite"/>
    </source>
</evidence>
<sequence length="759" mass="82789">MAAATSPQPAQGFPDPSKPSKYPVRLAPINHKPSQVGPHRTTTITKSARGDDLSCNLTISDDTNGEASQVKYKGHRSDGGQDMSSYILMYDHEQHNFTLNPVEDEYDFNIVSTPWESDADKLRRDYKQILREDAPEDSRASPKHVSSSTDDDDALPGDLDAEPDKANPFDFRHFLDAPSSPPTNASRMPSTNNTPLRLASSPVPPTTSSFARASPHLKPQPAKATPLMKPRKHQRNISTSSLGPGRVAEKPKEVKEKKRPEPIPTVKLDRKASTRPDDPQPRSKKPTRDDTDDDDILIIEGEDDEDEITVHTPALRGTPLGGRPVSLSQLATSGSPVGFDRSDDEEDEDDLQDDDVQSMTLGTPAHRPEADDTHLRVPASRVQQDDNDAEEDPDLIAIEAELMSGLESEDDEDAIEVSLPGISQPPSSQQPAPAEDSDFLALRILPLHRLRNVHRHLRLGLRVGLDRRAQHLVARHDARPDVSDDLLVRQVVPLVVRPALAPLAAGADNAHLEDLRGRHLGAGGRRTRLLPAAGDDAVSDLAHGPQLLGLVGDGVGEAVHDGAAVVVRVRVGRQRQHEAVDQRRRDCHRQALARVAVAVGVVGQPHDAARDVAVQVDVARRARRRRVGGDGLRRVVRPRTADHGQHGGEGVVAVGVGGEGDVHDARLVDDRVDEVVVVDRCHGWMGQTAECYRAMVQPKEKIMLLTNCAVPVDFTAWMRGICAAVRHCGGRIREPRVSCSTEDATSTQEINRALYTVDA</sequence>
<dbReference type="Proteomes" id="UP000327013">
    <property type="component" value="Unassembled WGS sequence"/>
</dbReference>
<protein>
    <recommendedName>
        <fullName evidence="2">Transcription elongation factor Eaf N-terminal domain-containing protein</fullName>
    </recommendedName>
</protein>
<accession>A0A5N6KVU1</accession>
<feature type="compositionally biased region" description="Polar residues" evidence="1">
    <location>
        <begin position="57"/>
        <end position="67"/>
    </location>
</feature>
<dbReference type="EMBL" id="VIBQ01000014">
    <property type="protein sequence ID" value="KAB8349423.1"/>
    <property type="molecule type" value="Genomic_DNA"/>
</dbReference>
<feature type="compositionally biased region" description="Acidic residues" evidence="1">
    <location>
        <begin position="290"/>
        <end position="307"/>
    </location>
</feature>
<feature type="compositionally biased region" description="Polar residues" evidence="1">
    <location>
        <begin position="326"/>
        <end position="335"/>
    </location>
</feature>
<feature type="compositionally biased region" description="Acidic residues" evidence="1">
    <location>
        <begin position="149"/>
        <end position="161"/>
    </location>
</feature>
<dbReference type="OrthoDB" id="125903at2759"/>
<feature type="compositionally biased region" description="Basic and acidic residues" evidence="1">
    <location>
        <begin position="162"/>
        <end position="175"/>
    </location>
</feature>